<feature type="transmembrane region" description="Helical" evidence="2">
    <location>
        <begin position="6"/>
        <end position="23"/>
    </location>
</feature>
<name>A0A4V2F7I1_9FLAO</name>
<proteinExistence type="predicted"/>
<dbReference type="AlphaFoldDB" id="A0A4V2F7I1"/>
<reference evidence="3 4" key="1">
    <citation type="submission" date="2019-02" db="EMBL/GenBank/DDBJ databases">
        <title>Genomic Encyclopedia of Type Strains, Phase IV (KMG-IV): sequencing the most valuable type-strain genomes for metagenomic binning, comparative biology and taxonomic classification.</title>
        <authorList>
            <person name="Goeker M."/>
        </authorList>
    </citation>
    <scope>NUCLEOTIDE SEQUENCE [LARGE SCALE GENOMIC DNA]</scope>
    <source>
        <strain evidence="3 4">DSM 17196</strain>
    </source>
</reference>
<evidence type="ECO:0000256" key="1">
    <source>
        <dbReference type="SAM" id="MobiDB-lite"/>
    </source>
</evidence>
<evidence type="ECO:0000313" key="3">
    <source>
        <dbReference type="EMBL" id="RZS99899.1"/>
    </source>
</evidence>
<dbReference type="EMBL" id="SGXE01000001">
    <property type="protein sequence ID" value="RZS99899.1"/>
    <property type="molecule type" value="Genomic_DNA"/>
</dbReference>
<protein>
    <submittedName>
        <fullName evidence="3">Uncharacterized protein</fullName>
    </submittedName>
</protein>
<keyword evidence="2" id="KW-0472">Membrane</keyword>
<keyword evidence="2" id="KW-0812">Transmembrane</keyword>
<keyword evidence="2" id="KW-1133">Transmembrane helix</keyword>
<sequence length="98" mass="11536">MKKAGKIIGSVLLIIVLTGIILFKRYNRKQSIINQNKVNSELVQAREDYRKKQEDSIAKVKENTRDSTQKAQLKEREKQLQELRKIREGLKQEIEDKK</sequence>
<comment type="caution">
    <text evidence="3">The sequence shown here is derived from an EMBL/GenBank/DDBJ whole genome shotgun (WGS) entry which is preliminary data.</text>
</comment>
<dbReference type="Proteomes" id="UP000292262">
    <property type="component" value="Unassembled WGS sequence"/>
</dbReference>
<keyword evidence="4" id="KW-1185">Reference proteome</keyword>
<organism evidence="3 4">
    <name type="scientific">Aquimarina brevivitae</name>
    <dbReference type="NCBI Taxonomy" id="323412"/>
    <lineage>
        <taxon>Bacteria</taxon>
        <taxon>Pseudomonadati</taxon>
        <taxon>Bacteroidota</taxon>
        <taxon>Flavobacteriia</taxon>
        <taxon>Flavobacteriales</taxon>
        <taxon>Flavobacteriaceae</taxon>
        <taxon>Aquimarina</taxon>
    </lineage>
</organism>
<feature type="region of interest" description="Disordered" evidence="1">
    <location>
        <begin position="54"/>
        <end position="74"/>
    </location>
</feature>
<gene>
    <name evidence="3" type="ORF">EV197_1130</name>
</gene>
<evidence type="ECO:0000313" key="4">
    <source>
        <dbReference type="Proteomes" id="UP000292262"/>
    </source>
</evidence>
<accession>A0A4V2F7I1</accession>
<evidence type="ECO:0000256" key="2">
    <source>
        <dbReference type="SAM" id="Phobius"/>
    </source>
</evidence>
<dbReference type="RefSeq" id="WP_130285713.1">
    <property type="nucleotide sequence ID" value="NZ_SGXE01000001.1"/>
</dbReference>